<dbReference type="GO" id="GO:0005829">
    <property type="term" value="C:cytosol"/>
    <property type="evidence" value="ECO:0007669"/>
    <property type="project" value="TreeGrafter"/>
</dbReference>
<organism evidence="4 5">
    <name type="scientific">Euphydryas editha</name>
    <name type="common">Edith's checkerspot</name>
    <dbReference type="NCBI Taxonomy" id="104508"/>
    <lineage>
        <taxon>Eukaryota</taxon>
        <taxon>Metazoa</taxon>
        <taxon>Ecdysozoa</taxon>
        <taxon>Arthropoda</taxon>
        <taxon>Hexapoda</taxon>
        <taxon>Insecta</taxon>
        <taxon>Pterygota</taxon>
        <taxon>Neoptera</taxon>
        <taxon>Endopterygota</taxon>
        <taxon>Lepidoptera</taxon>
        <taxon>Glossata</taxon>
        <taxon>Ditrysia</taxon>
        <taxon>Papilionoidea</taxon>
        <taxon>Nymphalidae</taxon>
        <taxon>Nymphalinae</taxon>
        <taxon>Euphydryas</taxon>
    </lineage>
</organism>
<comment type="similarity">
    <text evidence="1">Belongs to the SAPS family.</text>
</comment>
<proteinExistence type="inferred from homology"/>
<dbReference type="GO" id="GO:0005634">
    <property type="term" value="C:nucleus"/>
    <property type="evidence" value="ECO:0007669"/>
    <property type="project" value="TreeGrafter"/>
</dbReference>
<evidence type="ECO:0000313" key="4">
    <source>
        <dbReference type="EMBL" id="CAH2085094.1"/>
    </source>
</evidence>
<dbReference type="PANTHER" id="PTHR12634">
    <property type="entry name" value="SIT4 YEAST -ASSOCIATING PROTEIN-RELATED"/>
    <property type="match status" value="1"/>
</dbReference>
<keyword evidence="5" id="KW-1185">Reference proteome</keyword>
<evidence type="ECO:0000313" key="5">
    <source>
        <dbReference type="Proteomes" id="UP001153954"/>
    </source>
</evidence>
<dbReference type="GO" id="GO:0019903">
    <property type="term" value="F:protein phosphatase binding"/>
    <property type="evidence" value="ECO:0007669"/>
    <property type="project" value="InterPro"/>
</dbReference>
<evidence type="ECO:0000256" key="1">
    <source>
        <dbReference type="ARBA" id="ARBA00006180"/>
    </source>
</evidence>
<dbReference type="Proteomes" id="UP001153954">
    <property type="component" value="Unassembled WGS sequence"/>
</dbReference>
<dbReference type="InterPro" id="IPR007587">
    <property type="entry name" value="SAPS"/>
</dbReference>
<feature type="region of interest" description="Disordered" evidence="3">
    <location>
        <begin position="216"/>
        <end position="281"/>
    </location>
</feature>
<reference evidence="4" key="1">
    <citation type="submission" date="2022-03" db="EMBL/GenBank/DDBJ databases">
        <authorList>
            <person name="Tunstrom K."/>
        </authorList>
    </citation>
    <scope>NUCLEOTIDE SEQUENCE</scope>
</reference>
<accession>A0AAU9TEE1</accession>
<comment type="caution">
    <text evidence="4">The sequence shown here is derived from an EMBL/GenBank/DDBJ whole genome shotgun (WGS) entry which is preliminary data.</text>
</comment>
<feature type="region of interest" description="Disordered" evidence="3">
    <location>
        <begin position="307"/>
        <end position="327"/>
    </location>
</feature>
<dbReference type="GO" id="GO:0019888">
    <property type="term" value="F:protein phosphatase regulator activity"/>
    <property type="evidence" value="ECO:0007669"/>
    <property type="project" value="TreeGrafter"/>
</dbReference>
<feature type="compositionally biased region" description="Low complexity" evidence="3">
    <location>
        <begin position="225"/>
        <end position="254"/>
    </location>
</feature>
<dbReference type="Pfam" id="PF04499">
    <property type="entry name" value="SAPS"/>
    <property type="match status" value="1"/>
</dbReference>
<protein>
    <submittedName>
        <fullName evidence="4">Uncharacterized protein</fullName>
    </submittedName>
</protein>
<evidence type="ECO:0000256" key="3">
    <source>
        <dbReference type="SAM" id="MobiDB-lite"/>
    </source>
</evidence>
<gene>
    <name evidence="4" type="ORF">EEDITHA_LOCUS1604</name>
</gene>
<evidence type="ECO:0000256" key="2">
    <source>
        <dbReference type="ARBA" id="ARBA00023306"/>
    </source>
</evidence>
<dbReference type="AlphaFoldDB" id="A0AAU9TEE1"/>
<feature type="compositionally biased region" description="Basic and acidic residues" evidence="3">
    <location>
        <begin position="258"/>
        <end position="281"/>
    </location>
</feature>
<dbReference type="EMBL" id="CAKOGL010000003">
    <property type="protein sequence ID" value="CAH2085094.1"/>
    <property type="molecule type" value="Genomic_DNA"/>
</dbReference>
<keyword evidence="2" id="KW-0131">Cell cycle</keyword>
<name>A0AAU9TEE1_EUPED</name>
<dbReference type="PANTHER" id="PTHR12634:SF8">
    <property type="entry name" value="FIERY MOUNTAIN, ISOFORM D"/>
    <property type="match status" value="1"/>
</dbReference>
<sequence>MFWSGNYIAVRELKFLLKEENVTLTQVLEADDILQECQADNKALIQFLTRPDILAELITHVTEEPSKNVELALQYRYANTASEVMASNISTLRDRLSTDVVQMNRLCDFVATDTTLNPLLSSFYSKTIDMLLQRNPKQDGYLHHIVSLRVLDFFKSRRDFLPNLLRNISTSAICDIFKMFLALKDPFNKIIIEWFDEHQFLESLIQIICGTYGDPPPKPATITTSDPSSAPDPSSESGPSSDSGPSSASVASSELAENVEKGGADDVAKKQEEADAARKEERGSLVYSRLPTLVERYPFFIRESGAPRDRSRMPVTPRRGRSTYNTSAVRAERQWRRRFAARNAAALLCDVAADACCGDGAACGCGARALRARLRAEDAVRRLLQAVFTAPPAARRPALEHACDVLLALLRDDACHKPQIRKLANVRLASYIHVTRLENKRVYTRPQARRGGRCGRCGRRGGEEGAEELERAVAPHLPLLHHALLRADEPAAVDFGCDLPRPWRAVGTERLAAAALLARLARSAADDVPNALVTLGTPGVLIDMFFEYPNNNFLHKSVCALVRNACANPRFGDRYTAYLIGECNLLERFMKAFEENENLKPHQTRAGYMGHLIEALRNFDQNPPLLDSDMQLRWDTFRETRLRAVLAEHDTPLGGVYPSENTYEFLAKADAAADPEVAVEEEANGHLSVSFARLLHECRSRFARMSDDGQASVDRVSHECRQRVTQGSPECRSRVARMSGHGRTSVARVLPECRAMVA</sequence>